<protein>
    <submittedName>
        <fullName evidence="7">Myb family transcription factor APL</fullName>
    </submittedName>
</protein>
<gene>
    <name evidence="7" type="primary">APL</name>
    <name evidence="7" type="ORF">QJS10_CPB11g00069</name>
</gene>
<evidence type="ECO:0000256" key="5">
    <source>
        <dbReference type="SAM" id="MobiDB-lite"/>
    </source>
</evidence>
<feature type="compositionally biased region" description="Basic and acidic residues" evidence="5">
    <location>
        <begin position="77"/>
        <end position="88"/>
    </location>
</feature>
<comment type="caution">
    <text evidence="7">The sequence shown here is derived from an EMBL/GenBank/DDBJ whole genome shotgun (WGS) entry which is preliminary data.</text>
</comment>
<dbReference type="InterPro" id="IPR025756">
    <property type="entry name" value="Myb_CC_LHEQLE"/>
</dbReference>
<dbReference type="FunFam" id="1.10.10.60:FF:000002">
    <property type="entry name" value="Myb family transcription factor"/>
    <property type="match status" value="1"/>
</dbReference>
<keyword evidence="8" id="KW-1185">Reference proteome</keyword>
<keyword evidence="4" id="KW-0539">Nucleus</keyword>
<dbReference type="InterPro" id="IPR017930">
    <property type="entry name" value="Myb_dom"/>
</dbReference>
<evidence type="ECO:0000256" key="1">
    <source>
        <dbReference type="ARBA" id="ARBA00023015"/>
    </source>
</evidence>
<dbReference type="Pfam" id="PF14379">
    <property type="entry name" value="Myb_CC_LHEQLE"/>
    <property type="match status" value="1"/>
</dbReference>
<dbReference type="AlphaFoldDB" id="A0AAV9DT28"/>
<dbReference type="PROSITE" id="PS51294">
    <property type="entry name" value="HTH_MYB"/>
    <property type="match status" value="1"/>
</dbReference>
<evidence type="ECO:0000256" key="4">
    <source>
        <dbReference type="ARBA" id="ARBA00023242"/>
    </source>
</evidence>
<keyword evidence="1" id="KW-0805">Transcription regulation</keyword>
<name>A0AAV9DT28_ACOCL</name>
<dbReference type="InterPro" id="IPR009057">
    <property type="entry name" value="Homeodomain-like_sf"/>
</dbReference>
<dbReference type="GO" id="GO:0003677">
    <property type="term" value="F:DNA binding"/>
    <property type="evidence" value="ECO:0007669"/>
    <property type="project" value="UniProtKB-KW"/>
</dbReference>
<dbReference type="InterPro" id="IPR006447">
    <property type="entry name" value="Myb_dom_plants"/>
</dbReference>
<dbReference type="Proteomes" id="UP001180020">
    <property type="component" value="Unassembled WGS sequence"/>
</dbReference>
<dbReference type="InterPro" id="IPR001005">
    <property type="entry name" value="SANT/Myb"/>
</dbReference>
<dbReference type="PANTHER" id="PTHR31499:SF23">
    <property type="entry name" value="MYB FAMILY TRANSCRIPTION FACTOR PHL11"/>
    <property type="match status" value="1"/>
</dbReference>
<dbReference type="Pfam" id="PF00249">
    <property type="entry name" value="Myb_DNA-binding"/>
    <property type="match status" value="1"/>
</dbReference>
<evidence type="ECO:0000259" key="6">
    <source>
        <dbReference type="PROSITE" id="PS51294"/>
    </source>
</evidence>
<keyword evidence="2" id="KW-0238">DNA-binding</keyword>
<evidence type="ECO:0000256" key="2">
    <source>
        <dbReference type="ARBA" id="ARBA00023125"/>
    </source>
</evidence>
<keyword evidence="3" id="KW-0804">Transcription</keyword>
<evidence type="ECO:0000256" key="3">
    <source>
        <dbReference type="ARBA" id="ARBA00023163"/>
    </source>
</evidence>
<dbReference type="Gene3D" id="1.10.10.60">
    <property type="entry name" value="Homeodomain-like"/>
    <property type="match status" value="1"/>
</dbReference>
<dbReference type="GO" id="GO:0003700">
    <property type="term" value="F:DNA-binding transcription factor activity"/>
    <property type="evidence" value="ECO:0007669"/>
    <property type="project" value="InterPro"/>
</dbReference>
<organism evidence="7 8">
    <name type="scientific">Acorus calamus</name>
    <name type="common">Sweet flag</name>
    <dbReference type="NCBI Taxonomy" id="4465"/>
    <lineage>
        <taxon>Eukaryota</taxon>
        <taxon>Viridiplantae</taxon>
        <taxon>Streptophyta</taxon>
        <taxon>Embryophyta</taxon>
        <taxon>Tracheophyta</taxon>
        <taxon>Spermatophyta</taxon>
        <taxon>Magnoliopsida</taxon>
        <taxon>Liliopsida</taxon>
        <taxon>Acoraceae</taxon>
        <taxon>Acorus</taxon>
    </lineage>
</organism>
<dbReference type="NCBIfam" id="TIGR01557">
    <property type="entry name" value="myb_SHAQKYF"/>
    <property type="match status" value="1"/>
</dbReference>
<feature type="domain" description="HTH myb-type" evidence="6">
    <location>
        <begin position="8"/>
        <end position="68"/>
    </location>
</feature>
<dbReference type="PANTHER" id="PTHR31499">
    <property type="entry name" value="MYB FAMILY TRANSCRIPTION FACTOR PHL11"/>
    <property type="match status" value="1"/>
</dbReference>
<evidence type="ECO:0000313" key="8">
    <source>
        <dbReference type="Proteomes" id="UP001180020"/>
    </source>
</evidence>
<reference evidence="7" key="2">
    <citation type="submission" date="2023-06" db="EMBL/GenBank/DDBJ databases">
        <authorList>
            <person name="Ma L."/>
            <person name="Liu K.-W."/>
            <person name="Li Z."/>
            <person name="Hsiao Y.-Y."/>
            <person name="Qi Y."/>
            <person name="Fu T."/>
            <person name="Tang G."/>
            <person name="Zhang D."/>
            <person name="Sun W.-H."/>
            <person name="Liu D.-K."/>
            <person name="Li Y."/>
            <person name="Chen G.-Z."/>
            <person name="Liu X.-D."/>
            <person name="Liao X.-Y."/>
            <person name="Jiang Y.-T."/>
            <person name="Yu X."/>
            <person name="Hao Y."/>
            <person name="Huang J."/>
            <person name="Zhao X.-W."/>
            <person name="Ke S."/>
            <person name="Chen Y.-Y."/>
            <person name="Wu W.-L."/>
            <person name="Hsu J.-L."/>
            <person name="Lin Y.-F."/>
            <person name="Huang M.-D."/>
            <person name="Li C.-Y."/>
            <person name="Huang L."/>
            <person name="Wang Z.-W."/>
            <person name="Zhao X."/>
            <person name="Zhong W.-Y."/>
            <person name="Peng D.-H."/>
            <person name="Ahmad S."/>
            <person name="Lan S."/>
            <person name="Zhang J.-S."/>
            <person name="Tsai W.-C."/>
            <person name="Van De Peer Y."/>
            <person name="Liu Z.-J."/>
        </authorList>
    </citation>
    <scope>NUCLEOTIDE SEQUENCE</scope>
    <source>
        <strain evidence="7">CP</strain>
        <tissue evidence="7">Leaves</tissue>
    </source>
</reference>
<proteinExistence type="predicted"/>
<accession>A0AAV9DT28</accession>
<reference evidence="7" key="1">
    <citation type="journal article" date="2023" name="Nat. Commun.">
        <title>Diploid and tetraploid genomes of Acorus and the evolution of monocots.</title>
        <authorList>
            <person name="Ma L."/>
            <person name="Liu K.W."/>
            <person name="Li Z."/>
            <person name="Hsiao Y.Y."/>
            <person name="Qi Y."/>
            <person name="Fu T."/>
            <person name="Tang G.D."/>
            <person name="Zhang D."/>
            <person name="Sun W.H."/>
            <person name="Liu D.K."/>
            <person name="Li Y."/>
            <person name="Chen G.Z."/>
            <person name="Liu X.D."/>
            <person name="Liao X.Y."/>
            <person name="Jiang Y.T."/>
            <person name="Yu X."/>
            <person name="Hao Y."/>
            <person name="Huang J."/>
            <person name="Zhao X.W."/>
            <person name="Ke S."/>
            <person name="Chen Y.Y."/>
            <person name="Wu W.L."/>
            <person name="Hsu J.L."/>
            <person name="Lin Y.F."/>
            <person name="Huang M.D."/>
            <person name="Li C.Y."/>
            <person name="Huang L."/>
            <person name="Wang Z.W."/>
            <person name="Zhao X."/>
            <person name="Zhong W.Y."/>
            <person name="Peng D.H."/>
            <person name="Ahmad S."/>
            <person name="Lan S."/>
            <person name="Zhang J.S."/>
            <person name="Tsai W.C."/>
            <person name="Van de Peer Y."/>
            <person name="Liu Z.J."/>
        </authorList>
    </citation>
    <scope>NUCLEOTIDE SEQUENCE</scope>
    <source>
        <strain evidence="7">CP</strain>
    </source>
</reference>
<dbReference type="InterPro" id="IPR046955">
    <property type="entry name" value="PHR1-like"/>
</dbReference>
<dbReference type="SUPFAM" id="SSF46689">
    <property type="entry name" value="Homeodomain-like"/>
    <property type="match status" value="1"/>
</dbReference>
<sequence length="205" mass="23014">MQEVMLSREPKPRLRWTPDLHHRFVDAVAKLGGHDKATPKAVLRMMGMKGLTLHHLKSHLQKYRLGMQTPKENNPQGERKHENSDGHRNSSLAGNAILKGNNDCECSIADALKLQIQVQRKLNDQLEVQKKLQMRIEAQAKYLQAILEKAQESVDVSLSVNGPANLGDFAISGLMDNMTGHVCEERSHGRGSILQLYPDAKRDRA</sequence>
<evidence type="ECO:0000313" key="7">
    <source>
        <dbReference type="EMBL" id="KAK1304061.1"/>
    </source>
</evidence>
<feature type="region of interest" description="Disordered" evidence="5">
    <location>
        <begin position="67"/>
        <end position="94"/>
    </location>
</feature>
<dbReference type="EMBL" id="JAUJYO010000011">
    <property type="protein sequence ID" value="KAK1304061.1"/>
    <property type="molecule type" value="Genomic_DNA"/>
</dbReference>